<comment type="caution">
    <text evidence="3">The sequence shown here is derived from an EMBL/GenBank/DDBJ whole genome shotgun (WGS) entry which is preliminary data.</text>
</comment>
<evidence type="ECO:0000313" key="4">
    <source>
        <dbReference type="Proteomes" id="UP000606494"/>
    </source>
</evidence>
<accession>A0ABR7Y2S3</accession>
<organism evidence="3 4">
    <name type="scientific">Sphingobacterium arenae</name>
    <dbReference type="NCBI Taxonomy" id="1280598"/>
    <lineage>
        <taxon>Bacteria</taxon>
        <taxon>Pseudomonadati</taxon>
        <taxon>Bacteroidota</taxon>
        <taxon>Sphingobacteriia</taxon>
        <taxon>Sphingobacteriales</taxon>
        <taxon>Sphingobacteriaceae</taxon>
        <taxon>Sphingobacterium</taxon>
    </lineage>
</organism>
<evidence type="ECO:0000313" key="3">
    <source>
        <dbReference type="EMBL" id="MBD1425598.1"/>
    </source>
</evidence>
<protein>
    <submittedName>
        <fullName evidence="3">Gfo/Idh/MocA family oxidoreductase</fullName>
    </submittedName>
</protein>
<evidence type="ECO:0000259" key="1">
    <source>
        <dbReference type="Pfam" id="PF01408"/>
    </source>
</evidence>
<dbReference type="RefSeq" id="WP_190308748.1">
    <property type="nucleotide sequence ID" value="NZ_JACNYK010000002.1"/>
</dbReference>
<dbReference type="InterPro" id="IPR036291">
    <property type="entry name" value="NAD(P)-bd_dom_sf"/>
</dbReference>
<dbReference type="PANTHER" id="PTHR43818:SF5">
    <property type="entry name" value="OXIDOREDUCTASE FAMILY PROTEIN"/>
    <property type="match status" value="1"/>
</dbReference>
<dbReference type="Pfam" id="PF01408">
    <property type="entry name" value="GFO_IDH_MocA"/>
    <property type="match status" value="1"/>
</dbReference>
<dbReference type="Gene3D" id="3.40.50.720">
    <property type="entry name" value="NAD(P)-binding Rossmann-like Domain"/>
    <property type="match status" value="1"/>
</dbReference>
<gene>
    <name evidence="3" type="ORF">H8B17_08400</name>
</gene>
<dbReference type="InterPro" id="IPR050463">
    <property type="entry name" value="Gfo/Idh/MocA_oxidrdct_glycsds"/>
</dbReference>
<feature type="domain" description="Gfo/Idh/MocA-like oxidoreductase N-terminal" evidence="1">
    <location>
        <begin position="37"/>
        <end position="166"/>
    </location>
</feature>
<sequence>MKRRDFIDAGLKSAIAFTIVPRRVLGGPRFVAPSDKIQVGFIGVGKQSLYLLRGLNSCAEVVIQAACDVDRNKLDYFVKEATNAQGAAGKPKSSIGKYGYYPELLASASVDAVVIATPDHWHAQIAVDAAKAKKDIYCEKPLALTIAEGRAMVNASRKYEVVFQTGSMQRSSFNFRQAAELVYNGYIGDVKEINVSVGEPVKQCDLPSMSIPDYLDWDMWIGPSLYRGYHPILSPPIEDDKWAWWRGYRDFGGGYITDWGAHMFDIVQWALDMDNGGPVQFIPPEAPQAEKGLTYVYEHGTRVNHVDWGEPNAIQFIGTEGSIEVSRSFLKTNPTALASQNLTVNDKRLYYSDNHYQDWVKAIQNRSKPICDVEIGQRTSTICNAINIAYELQRNLRWDPVKEEFDDSFANMMRSRPYRGNWNFNDF</sequence>
<name>A0ABR7Y2S3_9SPHI</name>
<dbReference type="Proteomes" id="UP000606494">
    <property type="component" value="Unassembled WGS sequence"/>
</dbReference>
<dbReference type="InterPro" id="IPR043906">
    <property type="entry name" value="Gfo/Idh/MocA_OxRdtase_bact_C"/>
</dbReference>
<feature type="domain" description="Gfo/Idh/MocA-like oxidoreductase bacterial type C-terminal" evidence="2">
    <location>
        <begin position="203"/>
        <end position="423"/>
    </location>
</feature>
<dbReference type="InterPro" id="IPR000683">
    <property type="entry name" value="Gfo/Idh/MocA-like_OxRdtase_N"/>
</dbReference>
<proteinExistence type="predicted"/>
<reference evidence="3 4" key="1">
    <citation type="submission" date="2020-08" db="EMBL/GenBank/DDBJ databases">
        <title>Sphingobacterium sp. DN00404 isolated from aquaculture water.</title>
        <authorList>
            <person name="Zhang M."/>
        </authorList>
    </citation>
    <scope>NUCLEOTIDE SEQUENCE [LARGE SCALE GENOMIC DNA]</scope>
    <source>
        <strain evidence="3 4">KCTC 32294</strain>
    </source>
</reference>
<dbReference type="SUPFAM" id="SSF55347">
    <property type="entry name" value="Glyceraldehyde-3-phosphate dehydrogenase-like, C-terminal domain"/>
    <property type="match status" value="1"/>
</dbReference>
<dbReference type="Pfam" id="PF19051">
    <property type="entry name" value="GFO_IDH_MocA_C2"/>
    <property type="match status" value="1"/>
</dbReference>
<dbReference type="Gene3D" id="3.30.360.10">
    <property type="entry name" value="Dihydrodipicolinate Reductase, domain 2"/>
    <property type="match status" value="1"/>
</dbReference>
<dbReference type="PANTHER" id="PTHR43818">
    <property type="entry name" value="BCDNA.GH03377"/>
    <property type="match status" value="1"/>
</dbReference>
<keyword evidence="4" id="KW-1185">Reference proteome</keyword>
<dbReference type="SUPFAM" id="SSF51735">
    <property type="entry name" value="NAD(P)-binding Rossmann-fold domains"/>
    <property type="match status" value="1"/>
</dbReference>
<evidence type="ECO:0000259" key="2">
    <source>
        <dbReference type="Pfam" id="PF19051"/>
    </source>
</evidence>
<dbReference type="EMBL" id="JACNYK010000002">
    <property type="protein sequence ID" value="MBD1425598.1"/>
    <property type="molecule type" value="Genomic_DNA"/>
</dbReference>